<dbReference type="OrthoDB" id="10475997at2759"/>
<feature type="compositionally biased region" description="Acidic residues" evidence="1">
    <location>
        <begin position="276"/>
        <end position="288"/>
    </location>
</feature>
<dbReference type="Proteomes" id="UP000237105">
    <property type="component" value="Unassembled WGS sequence"/>
</dbReference>
<sequence>MKLVLGFIPLSFSFPLLQQASSFRIGLRGLLLGLFGLKRLQLRMVVIGHSQERESVPEEIDGCHRILNHRPRERDEQPVLDHSRDVHGQRRGLPDEQEHGEVEREGAEGVGPEDGEVEVETRALPQNRVLNEDPRHEEEDEAAGGHVVERGDGVERDPLRGEQDLDHDEPRGLEGHGAELEEDAPGVESGLAVGGHGDAEGDREHVDHGVGLEGLLLEDDANGVNGDGHEGLEHLDEGDGEVDVGGVGEPEGERVEGPDGDDGGQVEVAGHGDRLDDLEDAHEEEGEGGAEGHVDHGEGDREWPVVHLLVEDVLVVDDDGEAQEDPYGDVGVGEQDLLHHALA</sequence>
<keyword evidence="2" id="KW-0732">Signal</keyword>
<organism evidence="3 4">
    <name type="scientific">Parasponia andersonii</name>
    <name type="common">Sponia andersonii</name>
    <dbReference type="NCBI Taxonomy" id="3476"/>
    <lineage>
        <taxon>Eukaryota</taxon>
        <taxon>Viridiplantae</taxon>
        <taxon>Streptophyta</taxon>
        <taxon>Embryophyta</taxon>
        <taxon>Tracheophyta</taxon>
        <taxon>Spermatophyta</taxon>
        <taxon>Magnoliopsida</taxon>
        <taxon>eudicotyledons</taxon>
        <taxon>Gunneridae</taxon>
        <taxon>Pentapetalae</taxon>
        <taxon>rosids</taxon>
        <taxon>fabids</taxon>
        <taxon>Rosales</taxon>
        <taxon>Cannabaceae</taxon>
        <taxon>Parasponia</taxon>
    </lineage>
</organism>
<gene>
    <name evidence="3" type="ORF">PanWU01x14_366170</name>
</gene>
<evidence type="ECO:0000256" key="1">
    <source>
        <dbReference type="SAM" id="MobiDB-lite"/>
    </source>
</evidence>
<feature type="signal peptide" evidence="2">
    <location>
        <begin position="1"/>
        <end position="22"/>
    </location>
</feature>
<feature type="region of interest" description="Disordered" evidence="1">
    <location>
        <begin position="68"/>
        <end position="303"/>
    </location>
</feature>
<dbReference type="AlphaFoldDB" id="A0A2P5A5P8"/>
<evidence type="ECO:0000313" key="3">
    <source>
        <dbReference type="EMBL" id="PON31871.1"/>
    </source>
</evidence>
<accession>A0A2P5A5P8</accession>
<evidence type="ECO:0000256" key="2">
    <source>
        <dbReference type="SAM" id="SignalP"/>
    </source>
</evidence>
<feature type="compositionally biased region" description="Basic and acidic residues" evidence="1">
    <location>
        <begin position="227"/>
        <end position="237"/>
    </location>
</feature>
<dbReference type="EMBL" id="JXTB01000909">
    <property type="protein sequence ID" value="PON31871.1"/>
    <property type="molecule type" value="Genomic_DNA"/>
</dbReference>
<keyword evidence="4" id="KW-1185">Reference proteome</keyword>
<proteinExistence type="predicted"/>
<evidence type="ECO:0000313" key="4">
    <source>
        <dbReference type="Proteomes" id="UP000237105"/>
    </source>
</evidence>
<protein>
    <submittedName>
        <fullName evidence="3">Uncharacterized protein</fullName>
    </submittedName>
</protein>
<feature type="chain" id="PRO_5015141531" evidence="2">
    <location>
        <begin position="23"/>
        <end position="343"/>
    </location>
</feature>
<comment type="caution">
    <text evidence="3">The sequence shown here is derived from an EMBL/GenBank/DDBJ whole genome shotgun (WGS) entry which is preliminary data.</text>
</comment>
<feature type="compositionally biased region" description="Basic and acidic residues" evidence="1">
    <location>
        <begin position="68"/>
        <end position="107"/>
    </location>
</feature>
<name>A0A2P5A5P8_PARAD</name>
<reference evidence="4" key="1">
    <citation type="submission" date="2016-06" db="EMBL/GenBank/DDBJ databases">
        <title>Parallel loss of symbiosis genes in relatives of nitrogen-fixing non-legume Parasponia.</title>
        <authorList>
            <person name="Van Velzen R."/>
            <person name="Holmer R."/>
            <person name="Bu F."/>
            <person name="Rutten L."/>
            <person name="Van Zeijl A."/>
            <person name="Liu W."/>
            <person name="Santuari L."/>
            <person name="Cao Q."/>
            <person name="Sharma T."/>
            <person name="Shen D."/>
            <person name="Roswanjaya Y."/>
            <person name="Wardhani T."/>
            <person name="Kalhor M.S."/>
            <person name="Jansen J."/>
            <person name="Van den Hoogen J."/>
            <person name="Gungor B."/>
            <person name="Hartog M."/>
            <person name="Hontelez J."/>
            <person name="Verver J."/>
            <person name="Yang W.-C."/>
            <person name="Schijlen E."/>
            <person name="Repin R."/>
            <person name="Schilthuizen M."/>
            <person name="Schranz E."/>
            <person name="Heidstra R."/>
            <person name="Miyata K."/>
            <person name="Fedorova E."/>
            <person name="Kohlen W."/>
            <person name="Bisseling T."/>
            <person name="Smit S."/>
            <person name="Geurts R."/>
        </authorList>
    </citation>
    <scope>NUCLEOTIDE SEQUENCE [LARGE SCALE GENOMIC DNA]</scope>
    <source>
        <strain evidence="4">cv. WU1-14</strain>
    </source>
</reference>
<feature type="compositionally biased region" description="Basic and acidic residues" evidence="1">
    <location>
        <begin position="197"/>
        <end position="210"/>
    </location>
</feature>
<feature type="compositionally biased region" description="Basic and acidic residues" evidence="1">
    <location>
        <begin position="290"/>
        <end position="303"/>
    </location>
</feature>
<feature type="compositionally biased region" description="Basic and acidic residues" evidence="1">
    <location>
        <begin position="147"/>
        <end position="179"/>
    </location>
</feature>